<organism evidence="2 3">
    <name type="scientific">Flavobacterium supellecticarium</name>
    <dbReference type="NCBI Taxonomy" id="2565924"/>
    <lineage>
        <taxon>Bacteria</taxon>
        <taxon>Pseudomonadati</taxon>
        <taxon>Bacteroidota</taxon>
        <taxon>Flavobacteriia</taxon>
        <taxon>Flavobacteriales</taxon>
        <taxon>Flavobacteriaceae</taxon>
        <taxon>Flavobacterium</taxon>
    </lineage>
</organism>
<protein>
    <recommendedName>
        <fullName evidence="4">Peptidase S74 domain-containing protein</fullName>
    </recommendedName>
</protein>
<dbReference type="AlphaFoldDB" id="A0A4S3ZYB2"/>
<reference evidence="2 3" key="1">
    <citation type="submission" date="2019-04" db="EMBL/GenBank/DDBJ databases">
        <title>Flavobacterium sp. nov. isolated from construction timber.</title>
        <authorList>
            <person name="Lin S.-Y."/>
            <person name="Chang C.-T."/>
            <person name="Young C.-C."/>
        </authorList>
    </citation>
    <scope>NUCLEOTIDE SEQUENCE [LARGE SCALE GENOMIC DNA]</scope>
    <source>
        <strain evidence="2 3">CC-CTC003</strain>
    </source>
</reference>
<sequence>MKKQQLLGVTFILLLVSNVNAQDTAASGNSYDSFVNSAGWSWTIDDKNNIPYNREKGFRWWHNGGNNFSDLLMRLREVNDNNRYTKMLELPTSHQNAMLSLSANDHGSALSDESVFPFIFLRAGEARTAIFYGKDNFLNFTINPKSPICTATFSYSSGFRFMDSEGADICGNPNSYGKELMRISRDGDVGINTTKPACKLHVRGVFMVEDPGVMDGERNSLVFNAVPQRATILSTGDDEGMFIESQTGNKITIGDYNDDVMLKSSRIICDNGTMTDDVFMSVNTMNHVKNAALTVAGTTYIGPKADLAAEGKLSKFNENYLSKYCLWVEKGVVSEDFAFAGVDRWQDCVFNSDYDLLPLEEVKSFIDQNKHLPDVPSEKSIKENGYTAHQMNMIFMQKIEELTLYTISLHEKIKEMEQERANYKQ</sequence>
<keyword evidence="1" id="KW-0732">Signal</keyword>
<accession>A0A4S3ZYB2</accession>
<proteinExistence type="predicted"/>
<evidence type="ECO:0000256" key="1">
    <source>
        <dbReference type="SAM" id="SignalP"/>
    </source>
</evidence>
<evidence type="ECO:0000313" key="2">
    <source>
        <dbReference type="EMBL" id="THF50603.1"/>
    </source>
</evidence>
<dbReference type="RefSeq" id="WP_136403144.1">
    <property type="nucleotide sequence ID" value="NZ_SSNZ01000003.1"/>
</dbReference>
<comment type="caution">
    <text evidence="2">The sequence shown here is derived from an EMBL/GenBank/DDBJ whole genome shotgun (WGS) entry which is preliminary data.</text>
</comment>
<dbReference type="EMBL" id="SSNZ01000003">
    <property type="protein sequence ID" value="THF50603.1"/>
    <property type="molecule type" value="Genomic_DNA"/>
</dbReference>
<dbReference type="Proteomes" id="UP000307507">
    <property type="component" value="Unassembled WGS sequence"/>
</dbReference>
<name>A0A4S3ZYB2_9FLAO</name>
<keyword evidence="3" id="KW-1185">Reference proteome</keyword>
<gene>
    <name evidence="2" type="ORF">E6C50_10290</name>
</gene>
<evidence type="ECO:0008006" key="4">
    <source>
        <dbReference type="Google" id="ProtNLM"/>
    </source>
</evidence>
<feature type="chain" id="PRO_5020444912" description="Peptidase S74 domain-containing protein" evidence="1">
    <location>
        <begin position="22"/>
        <end position="425"/>
    </location>
</feature>
<feature type="signal peptide" evidence="1">
    <location>
        <begin position="1"/>
        <end position="21"/>
    </location>
</feature>
<evidence type="ECO:0000313" key="3">
    <source>
        <dbReference type="Proteomes" id="UP000307507"/>
    </source>
</evidence>
<dbReference type="OrthoDB" id="658938at2"/>